<feature type="domain" description="M23ase beta-sheet core" evidence="1">
    <location>
        <begin position="28"/>
        <end position="125"/>
    </location>
</feature>
<dbReference type="CDD" id="cd12797">
    <property type="entry name" value="M23_peptidase"/>
    <property type="match status" value="1"/>
</dbReference>
<evidence type="ECO:0000313" key="3">
    <source>
        <dbReference type="Proteomes" id="UP000552038"/>
    </source>
</evidence>
<dbReference type="EMBL" id="JABFOR010000038">
    <property type="protein sequence ID" value="NOJ73215.1"/>
    <property type="molecule type" value="Genomic_DNA"/>
</dbReference>
<dbReference type="Gene3D" id="2.70.70.10">
    <property type="entry name" value="Glucose Permease (Domain IIA)"/>
    <property type="match status" value="1"/>
</dbReference>
<proteinExistence type="predicted"/>
<dbReference type="PANTHER" id="PTHR21666:SF286">
    <property type="entry name" value="LIPOPROTEIN NLPD"/>
    <property type="match status" value="1"/>
</dbReference>
<protein>
    <submittedName>
        <fullName evidence="2">M23 family metallopeptidase</fullName>
    </submittedName>
</protein>
<dbReference type="GO" id="GO:0004222">
    <property type="term" value="F:metalloendopeptidase activity"/>
    <property type="evidence" value="ECO:0007669"/>
    <property type="project" value="TreeGrafter"/>
</dbReference>
<dbReference type="RefSeq" id="WP_171418836.1">
    <property type="nucleotide sequence ID" value="NZ_JABFOR010000038.1"/>
</dbReference>
<accession>A0AAP7A058</accession>
<evidence type="ECO:0000259" key="1">
    <source>
        <dbReference type="Pfam" id="PF01551"/>
    </source>
</evidence>
<gene>
    <name evidence="2" type="ORF">HMI46_22025</name>
</gene>
<evidence type="ECO:0000313" key="2">
    <source>
        <dbReference type="EMBL" id="NOJ73215.1"/>
    </source>
</evidence>
<sequence>MIDWKAHGFTVTSPYGYRNDPFNGSRVFHTGVDLVRAHKAPIFAFTAGEVVHAREGQSGTGFGGFGNVVAVMDERGALHCYAHLDTCSVKVGQKVIAGQEVGKQGTTGRSTGSHLHYEVRTKSSPSYGFGSHTDPGSYLSKYLEQGKGTSKMKPTDFIAKIAP</sequence>
<comment type="caution">
    <text evidence="2">The sequence shown here is derived from an EMBL/GenBank/DDBJ whole genome shotgun (WGS) entry which is preliminary data.</text>
</comment>
<dbReference type="Proteomes" id="UP000552038">
    <property type="component" value="Unassembled WGS sequence"/>
</dbReference>
<dbReference type="InterPro" id="IPR011055">
    <property type="entry name" value="Dup_hybrid_motif"/>
</dbReference>
<feature type="non-terminal residue" evidence="2">
    <location>
        <position position="163"/>
    </location>
</feature>
<dbReference type="Pfam" id="PF01551">
    <property type="entry name" value="Peptidase_M23"/>
    <property type="match status" value="1"/>
</dbReference>
<dbReference type="InterPro" id="IPR016047">
    <property type="entry name" value="M23ase_b-sheet_dom"/>
</dbReference>
<dbReference type="PANTHER" id="PTHR21666">
    <property type="entry name" value="PEPTIDASE-RELATED"/>
    <property type="match status" value="1"/>
</dbReference>
<name>A0AAP7A058_PAEAL</name>
<dbReference type="AlphaFoldDB" id="A0AAP7A058"/>
<reference evidence="2 3" key="1">
    <citation type="submission" date="2020-05" db="EMBL/GenBank/DDBJ databases">
        <title>Whole genome sequencing and identification of novel metabolites from Paenibacillus alvei strain JR949.</title>
        <authorList>
            <person name="Rajendhran J."/>
            <person name="Sree Pranav P."/>
            <person name="Mahalakshmi B."/>
            <person name="Karthikeyan R."/>
        </authorList>
    </citation>
    <scope>NUCLEOTIDE SEQUENCE [LARGE SCALE GENOMIC DNA]</scope>
    <source>
        <strain evidence="2 3">JR949</strain>
    </source>
</reference>
<dbReference type="SUPFAM" id="SSF51261">
    <property type="entry name" value="Duplicated hybrid motif"/>
    <property type="match status" value="1"/>
</dbReference>
<dbReference type="InterPro" id="IPR050570">
    <property type="entry name" value="Cell_wall_metabolism_enzyme"/>
</dbReference>
<organism evidence="2 3">
    <name type="scientific">Paenibacillus alvei</name>
    <name type="common">Bacillus alvei</name>
    <dbReference type="NCBI Taxonomy" id="44250"/>
    <lineage>
        <taxon>Bacteria</taxon>
        <taxon>Bacillati</taxon>
        <taxon>Bacillota</taxon>
        <taxon>Bacilli</taxon>
        <taxon>Bacillales</taxon>
        <taxon>Paenibacillaceae</taxon>
        <taxon>Paenibacillus</taxon>
    </lineage>
</organism>